<comment type="catalytic activity">
    <reaction evidence="9">
        <text>squalene + reduced [NADPH--hemoprotein reductase] + O2 = (S)-2,3-epoxysqualene + oxidized [NADPH--hemoprotein reductase] + H2O + H(+)</text>
        <dbReference type="Rhea" id="RHEA:25282"/>
        <dbReference type="Rhea" id="RHEA-COMP:11964"/>
        <dbReference type="Rhea" id="RHEA-COMP:11965"/>
        <dbReference type="ChEBI" id="CHEBI:15377"/>
        <dbReference type="ChEBI" id="CHEBI:15378"/>
        <dbReference type="ChEBI" id="CHEBI:15379"/>
        <dbReference type="ChEBI" id="CHEBI:15440"/>
        <dbReference type="ChEBI" id="CHEBI:15441"/>
        <dbReference type="ChEBI" id="CHEBI:57618"/>
        <dbReference type="ChEBI" id="CHEBI:58210"/>
        <dbReference type="EC" id="1.14.14.17"/>
    </reaction>
</comment>
<keyword evidence="5 9" id="KW-0285">Flavoprotein</keyword>
<keyword evidence="7 9" id="KW-0560">Oxidoreductase</keyword>
<dbReference type="PANTHER" id="PTHR10835">
    <property type="entry name" value="SQUALENE MONOOXYGENASE"/>
    <property type="match status" value="1"/>
</dbReference>
<keyword evidence="12" id="KW-1185">Reference proteome</keyword>
<evidence type="ECO:0000256" key="9">
    <source>
        <dbReference type="RuleBase" id="RU367121"/>
    </source>
</evidence>
<comment type="function">
    <text evidence="9">Catalyzes the stereospecific oxidation of squalene to (S)-2,3-epoxysqualene, and is considered to be a rate-limiting enzyme in steroid biosynthesis.</text>
</comment>
<evidence type="ECO:0000256" key="1">
    <source>
        <dbReference type="ARBA" id="ARBA00001974"/>
    </source>
</evidence>
<dbReference type="OrthoDB" id="1678617at2759"/>
<dbReference type="GO" id="GO:0050660">
    <property type="term" value="F:flavin adenine dinucleotide binding"/>
    <property type="evidence" value="ECO:0007669"/>
    <property type="project" value="UniProtKB-UniRule"/>
</dbReference>
<evidence type="ECO:0000256" key="7">
    <source>
        <dbReference type="ARBA" id="ARBA00023002"/>
    </source>
</evidence>
<feature type="domain" description="Squalene epoxidase" evidence="10">
    <location>
        <begin position="2"/>
        <end position="128"/>
    </location>
</feature>
<dbReference type="EC" id="1.14.14.17" evidence="4 9"/>
<dbReference type="PANTHER" id="PTHR10835:SF0">
    <property type="entry name" value="SQUALENE MONOOXYGENASE"/>
    <property type="match status" value="1"/>
</dbReference>
<dbReference type="InterPro" id="IPR013698">
    <property type="entry name" value="Squalene_epoxidase"/>
</dbReference>
<accession>A0A0L0T7F0</accession>
<evidence type="ECO:0000256" key="5">
    <source>
        <dbReference type="ARBA" id="ARBA00022630"/>
    </source>
</evidence>
<organism evidence="11 12">
    <name type="scientific">Allomyces macrogynus (strain ATCC 38327)</name>
    <name type="common">Allomyces javanicus var. macrogynus</name>
    <dbReference type="NCBI Taxonomy" id="578462"/>
    <lineage>
        <taxon>Eukaryota</taxon>
        <taxon>Fungi</taxon>
        <taxon>Fungi incertae sedis</taxon>
        <taxon>Blastocladiomycota</taxon>
        <taxon>Blastocladiomycetes</taxon>
        <taxon>Blastocladiales</taxon>
        <taxon>Blastocladiaceae</taxon>
        <taxon>Allomyces</taxon>
    </lineage>
</organism>
<dbReference type="GO" id="GO:0016126">
    <property type="term" value="P:sterol biosynthetic process"/>
    <property type="evidence" value="ECO:0007669"/>
    <property type="project" value="UniProtKB-UniRule"/>
</dbReference>
<dbReference type="Gene3D" id="3.50.50.60">
    <property type="entry name" value="FAD/NAD(P)-binding domain"/>
    <property type="match status" value="2"/>
</dbReference>
<evidence type="ECO:0000259" key="10">
    <source>
        <dbReference type="Pfam" id="PF08491"/>
    </source>
</evidence>
<evidence type="ECO:0000256" key="6">
    <source>
        <dbReference type="ARBA" id="ARBA00022827"/>
    </source>
</evidence>
<comment type="cofactor">
    <cofactor evidence="1 9">
        <name>FAD</name>
        <dbReference type="ChEBI" id="CHEBI:57692"/>
    </cofactor>
</comment>
<protein>
    <recommendedName>
        <fullName evidence="4 9">Squalene monooxygenase</fullName>
        <ecNumber evidence="4 9">1.14.14.17</ecNumber>
    </recommendedName>
</protein>
<dbReference type="SUPFAM" id="SSF51905">
    <property type="entry name" value="FAD/NAD(P)-binding domain"/>
    <property type="match status" value="2"/>
</dbReference>
<dbReference type="UniPathway" id="UPA00767">
    <property type="reaction ID" value="UER00752"/>
</dbReference>
<reference evidence="12" key="2">
    <citation type="submission" date="2009-11" db="EMBL/GenBank/DDBJ databases">
        <title>The Genome Sequence of Allomyces macrogynus strain ATCC 38327.</title>
        <authorList>
            <consortium name="The Broad Institute Genome Sequencing Platform"/>
            <person name="Russ C."/>
            <person name="Cuomo C."/>
            <person name="Shea T."/>
            <person name="Young S.K."/>
            <person name="Zeng Q."/>
            <person name="Koehrsen M."/>
            <person name="Haas B."/>
            <person name="Borodovsky M."/>
            <person name="Guigo R."/>
            <person name="Alvarado L."/>
            <person name="Berlin A."/>
            <person name="Borenstein D."/>
            <person name="Chen Z."/>
            <person name="Engels R."/>
            <person name="Freedman E."/>
            <person name="Gellesch M."/>
            <person name="Goldberg J."/>
            <person name="Griggs A."/>
            <person name="Gujja S."/>
            <person name="Heiman D."/>
            <person name="Hepburn T."/>
            <person name="Howarth C."/>
            <person name="Jen D."/>
            <person name="Larson L."/>
            <person name="Lewis B."/>
            <person name="Mehta T."/>
            <person name="Park D."/>
            <person name="Pearson M."/>
            <person name="Roberts A."/>
            <person name="Saif S."/>
            <person name="Shenoy N."/>
            <person name="Sisk P."/>
            <person name="Stolte C."/>
            <person name="Sykes S."/>
            <person name="Walk T."/>
            <person name="White J."/>
            <person name="Yandava C."/>
            <person name="Burger G."/>
            <person name="Gray M.W."/>
            <person name="Holland P.W.H."/>
            <person name="King N."/>
            <person name="Lang F.B.F."/>
            <person name="Roger A.J."/>
            <person name="Ruiz-Trillo I."/>
            <person name="Lander E."/>
            <person name="Nusbaum C."/>
        </authorList>
    </citation>
    <scope>NUCLEOTIDE SEQUENCE [LARGE SCALE GENOMIC DNA]</scope>
    <source>
        <strain evidence="12">ATCC 38327</strain>
    </source>
</reference>
<keyword evidence="6 9" id="KW-0274">FAD</keyword>
<keyword evidence="8" id="KW-0472">Membrane</keyword>
<comment type="subcellular location">
    <subcellularLocation>
        <location evidence="9">Endoplasmic reticulum membrane</location>
        <topology evidence="9">Multi-pass membrane protein</topology>
    </subcellularLocation>
    <subcellularLocation>
        <location evidence="2">Microsome membrane</location>
        <topology evidence="2">Multi-pass membrane protein</topology>
    </subcellularLocation>
</comment>
<reference evidence="11 12" key="1">
    <citation type="submission" date="2009-11" db="EMBL/GenBank/DDBJ databases">
        <title>Annotation of Allomyces macrogynus ATCC 38327.</title>
        <authorList>
            <consortium name="The Broad Institute Genome Sequencing Platform"/>
            <person name="Russ C."/>
            <person name="Cuomo C."/>
            <person name="Burger G."/>
            <person name="Gray M.W."/>
            <person name="Holland P.W.H."/>
            <person name="King N."/>
            <person name="Lang F.B.F."/>
            <person name="Roger A.J."/>
            <person name="Ruiz-Trillo I."/>
            <person name="Young S.K."/>
            <person name="Zeng Q."/>
            <person name="Gargeya S."/>
            <person name="Fitzgerald M."/>
            <person name="Haas B."/>
            <person name="Abouelleil A."/>
            <person name="Alvarado L."/>
            <person name="Arachchi H.M."/>
            <person name="Berlin A."/>
            <person name="Chapman S.B."/>
            <person name="Gearin G."/>
            <person name="Goldberg J."/>
            <person name="Griggs A."/>
            <person name="Gujja S."/>
            <person name="Hansen M."/>
            <person name="Heiman D."/>
            <person name="Howarth C."/>
            <person name="Larimer J."/>
            <person name="Lui A."/>
            <person name="MacDonald P.J.P."/>
            <person name="McCowen C."/>
            <person name="Montmayeur A."/>
            <person name="Murphy C."/>
            <person name="Neiman D."/>
            <person name="Pearson M."/>
            <person name="Priest M."/>
            <person name="Roberts A."/>
            <person name="Saif S."/>
            <person name="Shea T."/>
            <person name="Sisk P."/>
            <person name="Stolte C."/>
            <person name="Sykes S."/>
            <person name="Wortman J."/>
            <person name="Nusbaum C."/>
            <person name="Birren B."/>
        </authorList>
    </citation>
    <scope>NUCLEOTIDE SEQUENCE [LARGE SCALE GENOMIC DNA]</scope>
    <source>
        <strain evidence="11 12">ATCC 38327</strain>
    </source>
</reference>
<evidence type="ECO:0000256" key="4">
    <source>
        <dbReference type="ARBA" id="ARBA00012312"/>
    </source>
</evidence>
<dbReference type="eggNOG" id="KOG1298">
    <property type="taxonomic scope" value="Eukaryota"/>
</dbReference>
<dbReference type="InterPro" id="IPR036188">
    <property type="entry name" value="FAD/NAD-bd_sf"/>
</dbReference>
<gene>
    <name evidence="11" type="ORF">AMAG_20119</name>
</gene>
<proteinExistence type="inferred from homology"/>
<dbReference type="AlphaFoldDB" id="A0A0L0T7F0"/>
<name>A0A0L0T7F0_ALLM3</name>
<evidence type="ECO:0000313" key="12">
    <source>
        <dbReference type="Proteomes" id="UP000054350"/>
    </source>
</evidence>
<dbReference type="GO" id="GO:0004506">
    <property type="term" value="F:squalene monooxygenase activity"/>
    <property type="evidence" value="ECO:0007669"/>
    <property type="project" value="UniProtKB-UniRule"/>
</dbReference>
<dbReference type="VEuPathDB" id="FungiDB:AMAG_20119"/>
<comment type="similarity">
    <text evidence="3 9">Belongs to the squalene monooxygenase family.</text>
</comment>
<dbReference type="Pfam" id="PF08491">
    <property type="entry name" value="SE"/>
    <property type="match status" value="2"/>
</dbReference>
<sequence length="409" mass="44806">MPNHGHVVLADPSPILLYQIASRDTRILVDVPGSKYPSNANGELTAYLRSHVAPQLPAKGNVRSAFLHALDTQRVRVMPNPYLPPSTQGHVPGLILLGDAHNMRHPLTGGGMSVALNDVVILQRLLNCTAFPSFDGRDAQLRPRPAQVGVGAQTACRDTRILVDVTGSKYPSNANGELTAYLRSHVAPQLPAKGNVRSAFLHALDTQRVRVMPNPYLPPSTQGHVPGLILLGDAHNMRHPLTGGGMSVALNDVVILQRLLNCTAFPSFDGRDAQLRRVLRKWAWERKRLGAVVNILANALYALFFGGRRPAHAPVAPRVLRVLRLGGECTNAPVRLLACLAPSPMLLVRHFFAVAVHGAWGMIRREPVYWLPRTVVHMVRTMWTACRVILPLCWYEWRGAPKVAVGSGH</sequence>
<keyword evidence="9" id="KW-0256">Endoplasmic reticulum</keyword>
<dbReference type="GO" id="GO:0005789">
    <property type="term" value="C:endoplasmic reticulum membrane"/>
    <property type="evidence" value="ECO:0007669"/>
    <property type="project" value="UniProtKB-SubCell"/>
</dbReference>
<feature type="domain" description="Squalene epoxidase" evidence="10">
    <location>
        <begin position="154"/>
        <end position="373"/>
    </location>
</feature>
<evidence type="ECO:0000256" key="3">
    <source>
        <dbReference type="ARBA" id="ARBA00008802"/>
    </source>
</evidence>
<dbReference type="InterPro" id="IPR040125">
    <property type="entry name" value="Squalene_monox"/>
</dbReference>
<dbReference type="EMBL" id="GG745366">
    <property type="protein sequence ID" value="KNE70464.1"/>
    <property type="molecule type" value="Genomic_DNA"/>
</dbReference>
<evidence type="ECO:0000313" key="11">
    <source>
        <dbReference type="EMBL" id="KNE70464.1"/>
    </source>
</evidence>
<dbReference type="Proteomes" id="UP000054350">
    <property type="component" value="Unassembled WGS sequence"/>
</dbReference>
<evidence type="ECO:0000256" key="2">
    <source>
        <dbReference type="ARBA" id="ARBA00004154"/>
    </source>
</evidence>
<dbReference type="STRING" id="578462.A0A0L0T7F0"/>
<evidence type="ECO:0000256" key="8">
    <source>
        <dbReference type="ARBA" id="ARBA00023136"/>
    </source>
</evidence>